<dbReference type="EMBL" id="KK365136">
    <property type="protein sequence ID" value="KCZ81859.1"/>
    <property type="molecule type" value="Genomic_DNA"/>
</dbReference>
<keyword evidence="3 4" id="KW-0326">Glycosidase</keyword>
<dbReference type="Pfam" id="PF01204">
    <property type="entry name" value="Trehalase"/>
    <property type="match status" value="1"/>
</dbReference>
<dbReference type="OrthoDB" id="3542292at2759"/>
<evidence type="ECO:0000313" key="5">
    <source>
        <dbReference type="EMBL" id="KCZ81859.1"/>
    </source>
</evidence>
<dbReference type="Gene3D" id="1.50.10.10">
    <property type="match status" value="1"/>
</dbReference>
<dbReference type="HOGENOM" id="CLU_006451_4_0_1"/>
<dbReference type="InterPro" id="IPR012341">
    <property type="entry name" value="6hp_glycosidase-like_sf"/>
</dbReference>
<dbReference type="GO" id="GO:0004555">
    <property type="term" value="F:alpha,alpha-trehalase activity"/>
    <property type="evidence" value="ECO:0007669"/>
    <property type="project" value="UniProtKB-EC"/>
</dbReference>
<dbReference type="VEuPathDB" id="MicrosporidiaDB:H312_00758"/>
<dbReference type="Proteomes" id="UP000030655">
    <property type="component" value="Unassembled WGS sequence"/>
</dbReference>
<dbReference type="GO" id="GO:0005993">
    <property type="term" value="P:trehalose catabolic process"/>
    <property type="evidence" value="ECO:0007669"/>
    <property type="project" value="TreeGrafter"/>
</dbReference>
<dbReference type="AlphaFoldDB" id="A0A059F4C8"/>
<sequence length="598" mass="70793">MHARKKDYFENVKEYFDINLMLSAHLLLPSVDSKDFMDRPMKNSLNIIKREFRKIEEDLGLISLEGLSSRRMNEIIAYNINTLTVGSRVKGKKRKKLERIKREKRLCILKSFIDKHFCEVGYDLEEAVPEDFKEKLCLIDKLTNQQLKEITNEINEKWKKLYRRRKQCTPTSVSTLIDIPHPFYVPGGRFREYYYWDTYWILEGLLACNMELSASNVIENFIFLIKNFGFIPNGIRKYYAHRTQPPYFPLMLLTLYNYNKEKFKDLVLNEGLDMAIEEYNFFIKYRSMELDGMNEAYSLCLYKVDSDYPRPESFNEDVSLYKSDRLRSHYMIYSNIKSATESGLDFSTKWETDGHELYSISTYEQIPAELNAIMFRNENIISELLKEKGNLEESNIFKERALKRERAINEILWNETEETWMDYNLATKDFVNWRFYFSNVEPLLWGVTAPVNKYKILLKYHKELFSYPGGIPASGYQDIPTEQQWDFPNAWAPHQHTFISYLLKINEREMALHCARSFFRAALGGYNECKEFFEKYNVTCPGKTGFGGEYAPQCGFGWTNGALLKLIEWFGDDLISETDHCQSYYSILEYLMQKIEEN</sequence>
<reference evidence="6" key="1">
    <citation type="submission" date="2013-02" db="EMBL/GenBank/DDBJ databases">
        <authorList>
            <consortium name="The Broad Institute Genome Sequencing Platform"/>
            <person name="Cuomo C."/>
            <person name="Becnel J."/>
            <person name="Sanscrainte N."/>
            <person name="Walker B."/>
            <person name="Young S.K."/>
            <person name="Zeng Q."/>
            <person name="Gargeya S."/>
            <person name="Fitzgerald M."/>
            <person name="Haas B."/>
            <person name="Abouelleil A."/>
            <person name="Alvarado L."/>
            <person name="Arachchi H.M."/>
            <person name="Berlin A.M."/>
            <person name="Chapman S.B."/>
            <person name="Dewar J."/>
            <person name="Goldberg J."/>
            <person name="Griggs A."/>
            <person name="Gujja S."/>
            <person name="Hansen M."/>
            <person name="Howarth C."/>
            <person name="Imamovic A."/>
            <person name="Larimer J."/>
            <person name="McCowan C."/>
            <person name="Murphy C."/>
            <person name="Neiman D."/>
            <person name="Pearson M."/>
            <person name="Priest M."/>
            <person name="Roberts A."/>
            <person name="Saif S."/>
            <person name="Shea T."/>
            <person name="Sisk P."/>
            <person name="Sykes S."/>
            <person name="Wortman J."/>
            <person name="Nusbaum C."/>
            <person name="Birren B."/>
        </authorList>
    </citation>
    <scope>NUCLEOTIDE SEQUENCE [LARGE SCALE GENOMIC DNA]</scope>
    <source>
        <strain evidence="6">PRA339</strain>
    </source>
</reference>
<dbReference type="PROSITE" id="PS00927">
    <property type="entry name" value="TREHALASE_1"/>
    <property type="match status" value="1"/>
</dbReference>
<dbReference type="STRING" id="1288291.A0A059F4C8"/>
<dbReference type="PANTHER" id="PTHR23403">
    <property type="entry name" value="TREHALASE"/>
    <property type="match status" value="1"/>
</dbReference>
<dbReference type="EC" id="3.2.1.28" evidence="4"/>
<evidence type="ECO:0000256" key="2">
    <source>
        <dbReference type="ARBA" id="ARBA00022801"/>
    </source>
</evidence>
<protein>
    <recommendedName>
        <fullName evidence="4">Trehalase</fullName>
        <ecNumber evidence="4">3.2.1.28</ecNumber>
    </recommendedName>
    <alternativeName>
        <fullName evidence="4">Alpha-trehalose glucohydrolase</fullName>
    </alternativeName>
</protein>
<dbReference type="InterPro" id="IPR018232">
    <property type="entry name" value="Glyco_hydro_37_CS"/>
</dbReference>
<name>A0A059F4C8_9MICR</name>
<accession>A0A059F4C8</accession>
<organism evidence="5 6">
    <name type="scientific">Anncaliia algerae PRA339</name>
    <dbReference type="NCBI Taxonomy" id="1288291"/>
    <lineage>
        <taxon>Eukaryota</taxon>
        <taxon>Fungi</taxon>
        <taxon>Fungi incertae sedis</taxon>
        <taxon>Microsporidia</taxon>
        <taxon>Tubulinosematoidea</taxon>
        <taxon>Tubulinosematidae</taxon>
        <taxon>Anncaliia</taxon>
    </lineage>
</organism>
<evidence type="ECO:0000256" key="4">
    <source>
        <dbReference type="RuleBase" id="RU361180"/>
    </source>
</evidence>
<dbReference type="InterPro" id="IPR001661">
    <property type="entry name" value="Glyco_hydro_37"/>
</dbReference>
<keyword evidence="6" id="KW-1185">Reference proteome</keyword>
<evidence type="ECO:0000256" key="3">
    <source>
        <dbReference type="ARBA" id="ARBA00023295"/>
    </source>
</evidence>
<dbReference type="SUPFAM" id="SSF48208">
    <property type="entry name" value="Six-hairpin glycosidases"/>
    <property type="match status" value="1"/>
</dbReference>
<evidence type="ECO:0000256" key="1">
    <source>
        <dbReference type="ARBA" id="ARBA00005615"/>
    </source>
</evidence>
<proteinExistence type="inferred from homology"/>
<dbReference type="PANTHER" id="PTHR23403:SF1">
    <property type="entry name" value="TREHALASE"/>
    <property type="match status" value="1"/>
</dbReference>
<dbReference type="InterPro" id="IPR008928">
    <property type="entry name" value="6-hairpin_glycosidase_sf"/>
</dbReference>
<comment type="catalytic activity">
    <reaction evidence="4">
        <text>alpha,alpha-trehalose + H2O = alpha-D-glucose + beta-D-glucose</text>
        <dbReference type="Rhea" id="RHEA:32675"/>
        <dbReference type="ChEBI" id="CHEBI:15377"/>
        <dbReference type="ChEBI" id="CHEBI:15903"/>
        <dbReference type="ChEBI" id="CHEBI:16551"/>
        <dbReference type="ChEBI" id="CHEBI:17925"/>
        <dbReference type="EC" id="3.2.1.28"/>
    </reaction>
</comment>
<gene>
    <name evidence="5" type="ORF">H312_00758</name>
</gene>
<comment type="similarity">
    <text evidence="1 4">Belongs to the glycosyl hydrolase 37 family.</text>
</comment>
<dbReference type="PRINTS" id="PR00744">
    <property type="entry name" value="GLHYDRLASE37"/>
</dbReference>
<reference evidence="5 6" key="2">
    <citation type="submission" date="2014-03" db="EMBL/GenBank/DDBJ databases">
        <title>The Genome Sequence of Anncaliia algerae insect isolate PRA339.</title>
        <authorList>
            <consortium name="The Broad Institute Genome Sequencing Platform"/>
            <consortium name="The Broad Institute Genome Sequencing Center for Infectious Disease"/>
            <person name="Cuomo C."/>
            <person name="Becnel J."/>
            <person name="Sanscrainte N."/>
            <person name="Walker B."/>
            <person name="Young S.K."/>
            <person name="Zeng Q."/>
            <person name="Gargeya S."/>
            <person name="Fitzgerald M."/>
            <person name="Haas B."/>
            <person name="Abouelleil A."/>
            <person name="Alvarado L."/>
            <person name="Arachchi H.M."/>
            <person name="Berlin A.M."/>
            <person name="Chapman S.B."/>
            <person name="Dewar J."/>
            <person name="Goldberg J."/>
            <person name="Griggs A."/>
            <person name="Gujja S."/>
            <person name="Hansen M."/>
            <person name="Howarth C."/>
            <person name="Imamovic A."/>
            <person name="Larimer J."/>
            <person name="McCowan C."/>
            <person name="Murphy C."/>
            <person name="Neiman D."/>
            <person name="Pearson M."/>
            <person name="Priest M."/>
            <person name="Roberts A."/>
            <person name="Saif S."/>
            <person name="Shea T."/>
            <person name="Sisk P."/>
            <person name="Sykes S."/>
            <person name="Wortman J."/>
            <person name="Nusbaum C."/>
            <person name="Birren B."/>
        </authorList>
    </citation>
    <scope>NUCLEOTIDE SEQUENCE [LARGE SCALE GENOMIC DNA]</scope>
    <source>
        <strain evidence="5 6">PRA339</strain>
    </source>
</reference>
<dbReference type="PROSITE" id="PS00928">
    <property type="entry name" value="TREHALASE_2"/>
    <property type="match status" value="1"/>
</dbReference>
<evidence type="ECO:0000313" key="6">
    <source>
        <dbReference type="Proteomes" id="UP000030655"/>
    </source>
</evidence>
<keyword evidence="2 4" id="KW-0378">Hydrolase</keyword>